<dbReference type="InterPro" id="IPR004843">
    <property type="entry name" value="Calcineurin-like_PHP"/>
</dbReference>
<dbReference type="Gene3D" id="3.60.21.10">
    <property type="match status" value="1"/>
</dbReference>
<dbReference type="EMBL" id="FOMX01000019">
    <property type="protein sequence ID" value="SFE77908.1"/>
    <property type="molecule type" value="Genomic_DNA"/>
</dbReference>
<dbReference type="Proteomes" id="UP000199400">
    <property type="component" value="Unassembled WGS sequence"/>
</dbReference>
<gene>
    <name evidence="4" type="ORF">SAMN02745121_05508</name>
</gene>
<dbReference type="STRING" id="54.SAMN02745121_05508"/>
<reference evidence="5" key="1">
    <citation type="submission" date="2016-10" db="EMBL/GenBank/DDBJ databases">
        <authorList>
            <person name="Varghese N."/>
            <person name="Submissions S."/>
        </authorList>
    </citation>
    <scope>NUCLEOTIDE SEQUENCE [LARGE SCALE GENOMIC DNA]</scope>
    <source>
        <strain evidence="5">ATCC 25963</strain>
    </source>
</reference>
<dbReference type="PANTHER" id="PTHR31302">
    <property type="entry name" value="TRANSMEMBRANE PROTEIN WITH METALLOPHOSPHOESTERASE DOMAIN-RELATED"/>
    <property type="match status" value="1"/>
</dbReference>
<evidence type="ECO:0000256" key="2">
    <source>
        <dbReference type="ARBA" id="ARBA00022801"/>
    </source>
</evidence>
<dbReference type="GO" id="GO:0009245">
    <property type="term" value="P:lipid A biosynthetic process"/>
    <property type="evidence" value="ECO:0007669"/>
    <property type="project" value="TreeGrafter"/>
</dbReference>
<accession>A0A1I2DBS8</accession>
<keyword evidence="2" id="KW-0378">Hydrolase</keyword>
<dbReference type="SUPFAM" id="SSF56300">
    <property type="entry name" value="Metallo-dependent phosphatases"/>
    <property type="match status" value="1"/>
</dbReference>
<dbReference type="AlphaFoldDB" id="A0A1I2DBS8"/>
<dbReference type="InterPro" id="IPR029052">
    <property type="entry name" value="Metallo-depent_PP-like"/>
</dbReference>
<evidence type="ECO:0000313" key="5">
    <source>
        <dbReference type="Proteomes" id="UP000199400"/>
    </source>
</evidence>
<dbReference type="OrthoDB" id="9783437at2"/>
<keyword evidence="5" id="KW-1185">Reference proteome</keyword>
<dbReference type="GO" id="GO:0008758">
    <property type="term" value="F:UDP-2,3-diacylglucosamine hydrolase activity"/>
    <property type="evidence" value="ECO:0007669"/>
    <property type="project" value="TreeGrafter"/>
</dbReference>
<evidence type="ECO:0000256" key="1">
    <source>
        <dbReference type="ARBA" id="ARBA00022723"/>
    </source>
</evidence>
<sequence length="250" mass="26689">MTDGTKVTNIRIAAVSDLHCTKHSQGALAPLLQQAAQAADVLVMCGDLTDYGLPEEAHVLARELQGVRTPVVAVLGNHDFESGHQTEVTEILTTGGVTVLDGESVEVCGVGIAGIKGFCGGFGRYSLGPWGEAGTKAFVRETLDEALKLESALARLRTPQRLALLHYSPIRATVEGEPLEIFPFLGSSRLEEPLVRYPVSAVIHGHAHKGYPEGLLSNGVPVYNVALPLLRRLHPDGPHFRLIELPGAEA</sequence>
<dbReference type="GO" id="GO:0016020">
    <property type="term" value="C:membrane"/>
    <property type="evidence" value="ECO:0007669"/>
    <property type="project" value="GOC"/>
</dbReference>
<organism evidence="4 5">
    <name type="scientific">Nannocystis exedens</name>
    <dbReference type="NCBI Taxonomy" id="54"/>
    <lineage>
        <taxon>Bacteria</taxon>
        <taxon>Pseudomonadati</taxon>
        <taxon>Myxococcota</taxon>
        <taxon>Polyangia</taxon>
        <taxon>Nannocystales</taxon>
        <taxon>Nannocystaceae</taxon>
        <taxon>Nannocystis</taxon>
    </lineage>
</organism>
<keyword evidence="1" id="KW-0479">Metal-binding</keyword>
<feature type="domain" description="Calcineurin-like phosphoesterase" evidence="3">
    <location>
        <begin position="10"/>
        <end position="209"/>
    </location>
</feature>
<dbReference type="Pfam" id="PF00149">
    <property type="entry name" value="Metallophos"/>
    <property type="match status" value="1"/>
</dbReference>
<name>A0A1I2DBS8_9BACT</name>
<proteinExistence type="predicted"/>
<dbReference type="PANTHER" id="PTHR31302:SF31">
    <property type="entry name" value="PHOSPHODIESTERASE YAEI"/>
    <property type="match status" value="1"/>
</dbReference>
<evidence type="ECO:0000313" key="4">
    <source>
        <dbReference type="EMBL" id="SFE77908.1"/>
    </source>
</evidence>
<protein>
    <submittedName>
        <fullName evidence="4">Predicted phosphoesterase</fullName>
    </submittedName>
</protein>
<dbReference type="InterPro" id="IPR051158">
    <property type="entry name" value="Metallophosphoesterase_sf"/>
</dbReference>
<dbReference type="PIRSF" id="PIRSF008292">
    <property type="entry name" value="UCP008292"/>
    <property type="match status" value="1"/>
</dbReference>
<evidence type="ECO:0000259" key="3">
    <source>
        <dbReference type="Pfam" id="PF00149"/>
    </source>
</evidence>
<dbReference type="RefSeq" id="WP_096328715.1">
    <property type="nucleotide sequence ID" value="NZ_FOMX01000019.1"/>
</dbReference>
<dbReference type="GO" id="GO:0046872">
    <property type="term" value="F:metal ion binding"/>
    <property type="evidence" value="ECO:0007669"/>
    <property type="project" value="UniProtKB-KW"/>
</dbReference>
<dbReference type="InterPro" id="IPR016538">
    <property type="entry name" value="UCP008292"/>
</dbReference>